<evidence type="ECO:0000313" key="1">
    <source>
        <dbReference type="EMBL" id="MDU9693451.1"/>
    </source>
</evidence>
<name>A0AAX6NC19_PRIAR</name>
<reference evidence="1" key="1">
    <citation type="journal article" date="2022" name="J Environ Chem Eng">
        <title>Biodegradation of petroleum oil using a constructed nonpathogenic and heavy metal-tolerant bacterial consortium isolated from marine sponges.</title>
        <authorList>
            <person name="Dechsakulwatana C."/>
            <person name="Rungsihiranrut A."/>
            <person name="Muangchinda C."/>
            <person name="Ningthoujam R."/>
            <person name="Klankeo P."/>
            <person name="Pinyakong O."/>
        </authorList>
    </citation>
    <scope>NUCLEOTIDE SEQUENCE</scope>
    <source>
        <strain evidence="1">TL01-2</strain>
    </source>
</reference>
<reference evidence="1" key="2">
    <citation type="submission" date="2022-12" db="EMBL/GenBank/DDBJ databases">
        <authorList>
            <person name="Dechsakulwatana C."/>
            <person name="Rungsihiranrut A."/>
            <person name="Muangchinda C."/>
            <person name="Ningthoujam R."/>
            <person name="Klankeo P."/>
            <person name="Pinyakong O."/>
        </authorList>
    </citation>
    <scope>NUCLEOTIDE SEQUENCE</scope>
    <source>
        <strain evidence="1">TL01-2</strain>
    </source>
</reference>
<evidence type="ECO:0000313" key="2">
    <source>
        <dbReference type="Proteomes" id="UP001269400"/>
    </source>
</evidence>
<dbReference type="RefSeq" id="WP_316910678.1">
    <property type="nucleotide sequence ID" value="NZ_JAPTGD010000002.1"/>
</dbReference>
<evidence type="ECO:0008006" key="3">
    <source>
        <dbReference type="Google" id="ProtNLM"/>
    </source>
</evidence>
<dbReference type="EMBL" id="JAPTGD010000002">
    <property type="protein sequence ID" value="MDU9693451.1"/>
    <property type="molecule type" value="Genomic_DNA"/>
</dbReference>
<dbReference type="AlphaFoldDB" id="A0AAX6NC19"/>
<comment type="caution">
    <text evidence="1">The sequence shown here is derived from an EMBL/GenBank/DDBJ whole genome shotgun (WGS) entry which is preliminary data.</text>
</comment>
<dbReference type="Proteomes" id="UP001269400">
    <property type="component" value="Unassembled WGS sequence"/>
</dbReference>
<gene>
    <name evidence="1" type="ORF">O0Q50_19950</name>
</gene>
<protein>
    <recommendedName>
        <fullName evidence="3">DUF4388 domain-containing protein</fullName>
    </recommendedName>
</protein>
<proteinExistence type="predicted"/>
<organism evidence="1 2">
    <name type="scientific">Priestia aryabhattai</name>
    <name type="common">Bacillus aryabhattai</name>
    <dbReference type="NCBI Taxonomy" id="412384"/>
    <lineage>
        <taxon>Bacteria</taxon>
        <taxon>Bacillati</taxon>
        <taxon>Bacillota</taxon>
        <taxon>Bacilli</taxon>
        <taxon>Bacillales</taxon>
        <taxon>Bacillaceae</taxon>
        <taxon>Priestia</taxon>
    </lineage>
</organism>
<accession>A0AAX6NC19</accession>
<sequence length="251" mass="29247">MKLLQKLFQSKEDKLFRYLLGNENLLEKGYNSVHIKDIREFGMLRCDAKFEVVNSRLIAEFGFSDFDLAAGNIEQYTKLSVVKEGDAISLESSGKKVRVNKELLMKLMNKYECILNNYQQGQETRYQHFIEKLINGDYNHKEHIIGTQGIEEGKELILSTDTNIDLVFSRLSQGMVIRVKDSEQLYLRNLEYSLEQEAFVNAKVRKLAISADEKEKLISFIKQFIDSREVKRLFTEEELLLLKINDWGSLK</sequence>